<organism evidence="2 3">
    <name type="scientific">Zostera marina</name>
    <name type="common">Eelgrass</name>
    <dbReference type="NCBI Taxonomy" id="29655"/>
    <lineage>
        <taxon>Eukaryota</taxon>
        <taxon>Viridiplantae</taxon>
        <taxon>Streptophyta</taxon>
        <taxon>Embryophyta</taxon>
        <taxon>Tracheophyta</taxon>
        <taxon>Spermatophyta</taxon>
        <taxon>Magnoliopsida</taxon>
        <taxon>Liliopsida</taxon>
        <taxon>Zosteraceae</taxon>
        <taxon>Zostera</taxon>
    </lineage>
</organism>
<gene>
    <name evidence="2" type="ORF">ZOSMA_110G00040</name>
</gene>
<dbReference type="PANTHER" id="PTHR47718">
    <property type="entry name" value="OS01G0519700 PROTEIN"/>
    <property type="match status" value="1"/>
</dbReference>
<feature type="domain" description="FAR1" evidence="1">
    <location>
        <begin position="182"/>
        <end position="274"/>
    </location>
</feature>
<name>A0A0K9Q354_ZOSMR</name>
<dbReference type="Proteomes" id="UP000036987">
    <property type="component" value="Unassembled WGS sequence"/>
</dbReference>
<proteinExistence type="predicted"/>
<dbReference type="AlphaFoldDB" id="A0A0K9Q354"/>
<dbReference type="InterPro" id="IPR004330">
    <property type="entry name" value="FAR1_DNA_bnd_dom"/>
</dbReference>
<evidence type="ECO:0000313" key="2">
    <source>
        <dbReference type="EMBL" id="KMZ75703.1"/>
    </source>
</evidence>
<dbReference type="EMBL" id="LFYR01000120">
    <property type="protein sequence ID" value="KMZ75703.1"/>
    <property type="molecule type" value="Genomic_DNA"/>
</dbReference>
<keyword evidence="3" id="KW-1185">Reference proteome</keyword>
<dbReference type="Pfam" id="PF03101">
    <property type="entry name" value="FAR1"/>
    <property type="match status" value="1"/>
</dbReference>
<accession>A0A0K9Q354</accession>
<protein>
    <recommendedName>
        <fullName evidence="1">FAR1 domain-containing protein</fullName>
    </recommendedName>
</protein>
<comment type="caution">
    <text evidence="2">The sequence shown here is derived from an EMBL/GenBank/DDBJ whole genome shotgun (WGS) entry which is preliminary data.</text>
</comment>
<evidence type="ECO:0000259" key="1">
    <source>
        <dbReference type="Pfam" id="PF03101"/>
    </source>
</evidence>
<dbReference type="OMA" id="RINCKAM"/>
<dbReference type="PANTHER" id="PTHR47718:SF7">
    <property type="entry name" value="PROTEIN FAR1-RELATED SEQUENCE"/>
    <property type="match status" value="1"/>
</dbReference>
<reference evidence="3" key="1">
    <citation type="journal article" date="2016" name="Nature">
        <title>The genome of the seagrass Zostera marina reveals angiosperm adaptation to the sea.</title>
        <authorList>
            <person name="Olsen J.L."/>
            <person name="Rouze P."/>
            <person name="Verhelst B."/>
            <person name="Lin Y.-C."/>
            <person name="Bayer T."/>
            <person name="Collen J."/>
            <person name="Dattolo E."/>
            <person name="De Paoli E."/>
            <person name="Dittami S."/>
            <person name="Maumus F."/>
            <person name="Michel G."/>
            <person name="Kersting A."/>
            <person name="Lauritano C."/>
            <person name="Lohaus R."/>
            <person name="Toepel M."/>
            <person name="Tonon T."/>
            <person name="Vanneste K."/>
            <person name="Amirebrahimi M."/>
            <person name="Brakel J."/>
            <person name="Bostroem C."/>
            <person name="Chovatia M."/>
            <person name="Grimwood J."/>
            <person name="Jenkins J.W."/>
            <person name="Jueterbock A."/>
            <person name="Mraz A."/>
            <person name="Stam W.T."/>
            <person name="Tice H."/>
            <person name="Bornberg-Bauer E."/>
            <person name="Green P.J."/>
            <person name="Pearson G.A."/>
            <person name="Procaccini G."/>
            <person name="Duarte C.M."/>
            <person name="Schmutz J."/>
            <person name="Reusch T.B.H."/>
            <person name="Van de Peer Y."/>
        </authorList>
    </citation>
    <scope>NUCLEOTIDE SEQUENCE [LARGE SCALE GENOMIC DNA]</scope>
    <source>
        <strain evidence="3">cv. Finnish</strain>
    </source>
</reference>
<sequence>MSLNSLNVIDQLSPLQQPNIEPQNTIHFSPNSSSIYITPHPYHPLHAQPLIPPTQHSRPQCNVSLDFYSIKTEKPSDCNPNETYGNVQFSRINDFPLVPDANYVPHQYHDTPLDNLHTPISSENNDVTGLPIVTTSSVNASLSFFIPKQPTDTNSSSDNVKLNSPPTFGQIYSSYSDALDQYYGYASKMGFSVRLGSTNYKTSKDDGKKNLVMRRLLCSKEGIVDLLHPPKLGKRRKNAVSRCGCCASIKIKREAMSEVWIVKNIVLEHNHHLTTSSKVRFLPIDRSISFTSRLLFQSLSEVNVPVSQQTAYFSTQVGGIEHMGCTQLDISNMCHNDRVDLKNYDVDLLVEKFEMKKSVQPDFFYSIVKDSSDRLKHVFWADSIMIQHFKLFGDTVTFDTTYKTNVYSLIFGMFCGVNHHRKTVIFGSAFLR</sequence>
<dbReference type="OrthoDB" id="2402896at2759"/>
<evidence type="ECO:0000313" key="3">
    <source>
        <dbReference type="Proteomes" id="UP000036987"/>
    </source>
</evidence>